<dbReference type="SUPFAM" id="SSF47413">
    <property type="entry name" value="lambda repressor-like DNA-binding domains"/>
    <property type="match status" value="1"/>
</dbReference>
<proteinExistence type="predicted"/>
<protein>
    <submittedName>
        <fullName evidence="2">Helix-turn-helix domain-containing protein</fullName>
    </submittedName>
</protein>
<dbReference type="AlphaFoldDB" id="A0A850HDM5"/>
<dbReference type="CDD" id="cd00093">
    <property type="entry name" value="HTH_XRE"/>
    <property type="match status" value="1"/>
</dbReference>
<organism evidence="2 3">
    <name type="scientific">Altererythrobacter lutimaris</name>
    <dbReference type="NCBI Taxonomy" id="2743979"/>
    <lineage>
        <taxon>Bacteria</taxon>
        <taxon>Pseudomonadati</taxon>
        <taxon>Pseudomonadota</taxon>
        <taxon>Alphaproteobacteria</taxon>
        <taxon>Sphingomonadales</taxon>
        <taxon>Erythrobacteraceae</taxon>
        <taxon>Altererythrobacter</taxon>
    </lineage>
</organism>
<evidence type="ECO:0000259" key="1">
    <source>
        <dbReference type="Pfam" id="PF13464"/>
    </source>
</evidence>
<evidence type="ECO:0000313" key="3">
    <source>
        <dbReference type="Proteomes" id="UP000546031"/>
    </source>
</evidence>
<reference evidence="2 3" key="1">
    <citation type="submission" date="2020-06" db="EMBL/GenBank/DDBJ databases">
        <title>Altererythrobacter lutimaris sp. nov., a marine bacterium isolated from a tidal flat.</title>
        <authorList>
            <person name="Kim D."/>
            <person name="Yoo Y."/>
            <person name="Kim J.-J."/>
        </authorList>
    </citation>
    <scope>NUCLEOTIDE SEQUENCE [LARGE SCALE GENOMIC DNA]</scope>
    <source>
        <strain evidence="2 3">JGD-16</strain>
    </source>
</reference>
<dbReference type="RefSeq" id="WP_176273080.1">
    <property type="nucleotide sequence ID" value="NZ_JABWTA010000001.1"/>
</dbReference>
<dbReference type="InterPro" id="IPR010982">
    <property type="entry name" value="Lambda_DNA-bd_dom_sf"/>
</dbReference>
<dbReference type="InterPro" id="IPR025194">
    <property type="entry name" value="RodZ-like_C"/>
</dbReference>
<name>A0A850HDM5_9SPHN</name>
<sequence>MSDTEEALAEELALESVGQKLRRKREEMGLSVAQVASETRIPEHHLQTIESGDFSALPAKTYAVGFTRTYARLLGMDELTTADEVRAELAAAEDARQARQNAFEPGDPGKLPSAGLAWAGGAAALILAIGAFSFYSTFYGAGTGPAPLQPDTETQVLVAANDTSGSPSDSAAGIDAAPVEQAALTDDGQVIFTALEDGMWVRFYDDTFAAGGDPLFEGQMANGDTFSIPSTAVEPRINTGRPDAFAITINGREVPKLADEPVTMGDTPVSAEALLARVETAALDVAGPVPTPEPQTN</sequence>
<dbReference type="Proteomes" id="UP000546031">
    <property type="component" value="Unassembled WGS sequence"/>
</dbReference>
<comment type="caution">
    <text evidence="2">The sequence shown here is derived from an EMBL/GenBank/DDBJ whole genome shotgun (WGS) entry which is preliminary data.</text>
</comment>
<dbReference type="InterPro" id="IPR001387">
    <property type="entry name" value="Cro/C1-type_HTH"/>
</dbReference>
<evidence type="ECO:0000313" key="2">
    <source>
        <dbReference type="EMBL" id="NVE94848.1"/>
    </source>
</evidence>
<accession>A0A850HDM5</accession>
<gene>
    <name evidence="2" type="ORF">HUO12_08040</name>
</gene>
<dbReference type="Gene3D" id="1.10.260.40">
    <property type="entry name" value="lambda repressor-like DNA-binding domains"/>
    <property type="match status" value="1"/>
</dbReference>
<dbReference type="EMBL" id="JABWTA010000001">
    <property type="protein sequence ID" value="NVE94848.1"/>
    <property type="molecule type" value="Genomic_DNA"/>
</dbReference>
<feature type="domain" description="Cytoskeleton protein RodZ-like C-terminal" evidence="1">
    <location>
        <begin position="198"/>
        <end position="258"/>
    </location>
</feature>
<dbReference type="GO" id="GO:0003677">
    <property type="term" value="F:DNA binding"/>
    <property type="evidence" value="ECO:0007669"/>
    <property type="project" value="InterPro"/>
</dbReference>
<dbReference type="Pfam" id="PF13413">
    <property type="entry name" value="HTH_25"/>
    <property type="match status" value="1"/>
</dbReference>
<dbReference type="PANTHER" id="PTHR34475">
    <property type="match status" value="1"/>
</dbReference>
<dbReference type="InterPro" id="IPR050400">
    <property type="entry name" value="Bact_Cytoskel_RodZ"/>
</dbReference>
<keyword evidence="3" id="KW-1185">Reference proteome</keyword>
<dbReference type="PANTHER" id="PTHR34475:SF1">
    <property type="entry name" value="CYTOSKELETON PROTEIN RODZ"/>
    <property type="match status" value="1"/>
</dbReference>
<dbReference type="Pfam" id="PF13464">
    <property type="entry name" value="RodZ_C"/>
    <property type="match status" value="1"/>
</dbReference>